<dbReference type="EMBL" id="JAANNP010000008">
    <property type="protein sequence ID" value="NHC14648.1"/>
    <property type="molecule type" value="Genomic_DNA"/>
</dbReference>
<keyword evidence="12" id="KW-1185">Reference proteome</keyword>
<comment type="function">
    <text evidence="8">Zinc phosphodiesterase, which displays some tRNA 3'-processing endonuclease activity. Probably involved in tRNA maturation, by removing a 3'-trailer from precursor tRNA.</text>
</comment>
<evidence type="ECO:0000256" key="3">
    <source>
        <dbReference type="ARBA" id="ARBA00022722"/>
    </source>
</evidence>
<keyword evidence="3 8" id="KW-0540">Nuclease</keyword>
<feature type="binding site" evidence="8">
    <location>
        <position position="146"/>
    </location>
    <ligand>
        <name>Zn(2+)</name>
        <dbReference type="ChEBI" id="CHEBI:29105"/>
        <label>1</label>
        <note>catalytic</note>
    </ligand>
</feature>
<dbReference type="CDD" id="cd07717">
    <property type="entry name" value="RNaseZ_ZiPD-like_MBL-fold"/>
    <property type="match status" value="1"/>
</dbReference>
<keyword evidence="2 8" id="KW-0819">tRNA processing</keyword>
<evidence type="ECO:0000256" key="7">
    <source>
        <dbReference type="ARBA" id="ARBA00022833"/>
    </source>
</evidence>
<sequence>MGDSRGGAARELVVLGTASQVPTRTRAHNGYFLRWDRAGFLFDPGEGTQRQLTHARVPASAITHICLTHSHGDHTFGLPGVLQRMVLDGARHEVTLAYPAEAEAYVDLLVRLAGPPAGLALRRLPCGPGVAVDAGTWRLVADRLDHRVPALGWRVQEADSRRVLPERLAAVGVSGPDVRRLLEEGSVRVGERVVTAEEVTVPRRGQAFAFVMDTRPCAGALRLAEGVDVLVCESTFLTPDAELARDYRHCTGRQAAELAAAAGARRLVLTHFSQRYGEDVGVFAAEAAQVFPGAVAARDLDRFALPARRR</sequence>
<keyword evidence="7 8" id="KW-0862">Zinc</keyword>
<comment type="catalytic activity">
    <reaction evidence="8">
        <text>Endonucleolytic cleavage of RNA, removing extra 3' nucleotides from tRNA precursor, generating 3' termini of tRNAs. A 3'-hydroxy group is left at the tRNA terminus and a 5'-phosphoryl group is left at the trailer molecule.</text>
        <dbReference type="EC" id="3.1.26.11"/>
    </reaction>
</comment>
<dbReference type="PANTHER" id="PTHR46018:SF2">
    <property type="entry name" value="ZINC PHOSPHODIESTERASE ELAC PROTEIN 1"/>
    <property type="match status" value="1"/>
</dbReference>
<evidence type="ECO:0000313" key="11">
    <source>
        <dbReference type="EMBL" id="NHC14648.1"/>
    </source>
</evidence>
<evidence type="ECO:0000256" key="1">
    <source>
        <dbReference type="ARBA" id="ARBA00011738"/>
    </source>
</evidence>
<evidence type="ECO:0000313" key="12">
    <source>
        <dbReference type="Proteomes" id="UP000800981"/>
    </source>
</evidence>
<dbReference type="Proteomes" id="UP000800981">
    <property type="component" value="Unassembled WGS sequence"/>
</dbReference>
<keyword evidence="4 8" id="KW-0479">Metal-binding</keyword>
<dbReference type="SUPFAM" id="SSF56281">
    <property type="entry name" value="Metallo-hydrolase/oxidoreductase"/>
    <property type="match status" value="1"/>
</dbReference>
<evidence type="ECO:0000256" key="4">
    <source>
        <dbReference type="ARBA" id="ARBA00022723"/>
    </source>
</evidence>
<evidence type="ECO:0000256" key="2">
    <source>
        <dbReference type="ARBA" id="ARBA00022694"/>
    </source>
</evidence>
<name>A0ABX0GVV7_9ACTN</name>
<dbReference type="RefSeq" id="WP_166282372.1">
    <property type="nucleotide sequence ID" value="NZ_JAANNP010000008.1"/>
</dbReference>
<dbReference type="EC" id="3.1.26.11" evidence="8"/>
<keyword evidence="5 8" id="KW-0255">Endonuclease</keyword>
<feature type="binding site" evidence="8">
    <location>
        <position position="73"/>
    </location>
    <ligand>
        <name>Zn(2+)</name>
        <dbReference type="ChEBI" id="CHEBI:29105"/>
        <label>2</label>
        <note>catalytic</note>
    </ligand>
</feature>
<accession>A0ABX0GVV7</accession>
<reference evidence="11 12" key="1">
    <citation type="submission" date="2020-03" db="EMBL/GenBank/DDBJ databases">
        <title>Two novel Motilibacter sp.</title>
        <authorList>
            <person name="Liu S."/>
        </authorList>
    </citation>
    <scope>NUCLEOTIDE SEQUENCE [LARGE SCALE GENOMIC DNA]</scope>
    <source>
        <strain evidence="11 12">E257</strain>
    </source>
</reference>
<feature type="binding site" evidence="8">
    <location>
        <position position="213"/>
    </location>
    <ligand>
        <name>Zn(2+)</name>
        <dbReference type="ChEBI" id="CHEBI:29105"/>
        <label>2</label>
        <note>catalytic</note>
    </ligand>
</feature>
<feature type="binding site" evidence="8">
    <location>
        <position position="74"/>
    </location>
    <ligand>
        <name>Zn(2+)</name>
        <dbReference type="ChEBI" id="CHEBI:29105"/>
        <label>2</label>
        <note>catalytic</note>
    </ligand>
</feature>
<feature type="binding site" evidence="8">
    <location>
        <position position="213"/>
    </location>
    <ligand>
        <name>Zn(2+)</name>
        <dbReference type="ChEBI" id="CHEBI:29105"/>
        <label>1</label>
        <note>catalytic</note>
    </ligand>
</feature>
<comment type="similarity">
    <text evidence="8">Belongs to the RNase Z family.</text>
</comment>
<feature type="binding site" evidence="8">
    <location>
        <position position="71"/>
    </location>
    <ligand>
        <name>Zn(2+)</name>
        <dbReference type="ChEBI" id="CHEBI:29105"/>
        <label>1</label>
        <note>catalytic</note>
    </ligand>
</feature>
<dbReference type="InterPro" id="IPR036866">
    <property type="entry name" value="RibonucZ/Hydroxyglut_hydro"/>
</dbReference>
<dbReference type="PANTHER" id="PTHR46018">
    <property type="entry name" value="ZINC PHOSPHODIESTERASE ELAC PROTEIN 1"/>
    <property type="match status" value="1"/>
</dbReference>
<evidence type="ECO:0000256" key="8">
    <source>
        <dbReference type="HAMAP-Rule" id="MF_01818"/>
    </source>
</evidence>
<dbReference type="HAMAP" id="MF_01818">
    <property type="entry name" value="RNase_Z_BN"/>
    <property type="match status" value="1"/>
</dbReference>
<feature type="domain" description="Metallo-beta-lactamase" evidence="9">
    <location>
        <begin position="26"/>
        <end position="113"/>
    </location>
</feature>
<dbReference type="Gene3D" id="3.60.15.10">
    <property type="entry name" value="Ribonuclease Z/Hydroxyacylglutathione hydrolase-like"/>
    <property type="match status" value="1"/>
</dbReference>
<keyword evidence="6 8" id="KW-0378">Hydrolase</keyword>
<dbReference type="Pfam" id="PF12706">
    <property type="entry name" value="Lactamase_B_2"/>
    <property type="match status" value="1"/>
</dbReference>
<organism evidence="11 12">
    <name type="scientific">Motilibacter deserti</name>
    <dbReference type="NCBI Taxonomy" id="2714956"/>
    <lineage>
        <taxon>Bacteria</taxon>
        <taxon>Bacillati</taxon>
        <taxon>Actinomycetota</taxon>
        <taxon>Actinomycetes</taxon>
        <taxon>Motilibacterales</taxon>
        <taxon>Motilibacteraceae</taxon>
        <taxon>Motilibacter</taxon>
    </lineage>
</organism>
<feature type="binding site" evidence="8">
    <location>
        <position position="69"/>
    </location>
    <ligand>
        <name>Zn(2+)</name>
        <dbReference type="ChEBI" id="CHEBI:29105"/>
        <label>1</label>
        <note>catalytic</note>
    </ligand>
</feature>
<dbReference type="InterPro" id="IPR013471">
    <property type="entry name" value="RNase_Z/BN"/>
</dbReference>
<gene>
    <name evidence="8" type="primary">rnz</name>
    <name evidence="11" type="ORF">G9H71_12745</name>
</gene>
<proteinExistence type="inferred from homology"/>
<evidence type="ECO:0000256" key="6">
    <source>
        <dbReference type="ARBA" id="ARBA00022801"/>
    </source>
</evidence>
<dbReference type="Pfam" id="PF00753">
    <property type="entry name" value="Lactamase_B"/>
    <property type="match status" value="1"/>
</dbReference>
<feature type="active site" description="Proton acceptor" evidence="8">
    <location>
        <position position="73"/>
    </location>
</feature>
<protein>
    <recommendedName>
        <fullName evidence="8">Ribonuclease Z</fullName>
        <shortName evidence="8">RNase Z</shortName>
        <ecNumber evidence="8">3.1.26.11</ecNumber>
    </recommendedName>
    <alternativeName>
        <fullName evidence="8">tRNA 3 endonuclease</fullName>
    </alternativeName>
    <alternativeName>
        <fullName evidence="8">tRNase Z</fullName>
    </alternativeName>
</protein>
<comment type="cofactor">
    <cofactor evidence="8">
        <name>Zn(2+)</name>
        <dbReference type="ChEBI" id="CHEBI:29105"/>
    </cofactor>
    <text evidence="8">Binds 2 Zn(2+) ions.</text>
</comment>
<comment type="subunit">
    <text evidence="1 8">Homodimer.</text>
</comment>
<dbReference type="InterPro" id="IPR001279">
    <property type="entry name" value="Metallo-B-lactamas"/>
</dbReference>
<comment type="caution">
    <text evidence="11">The sequence shown here is derived from an EMBL/GenBank/DDBJ whole genome shotgun (WGS) entry which is preliminary data.</text>
</comment>
<evidence type="ECO:0000259" key="9">
    <source>
        <dbReference type="Pfam" id="PF00753"/>
    </source>
</evidence>
<feature type="binding site" evidence="8">
    <location>
        <position position="271"/>
    </location>
    <ligand>
        <name>Zn(2+)</name>
        <dbReference type="ChEBI" id="CHEBI:29105"/>
        <label>2</label>
        <note>catalytic</note>
    </ligand>
</feature>
<evidence type="ECO:0000259" key="10">
    <source>
        <dbReference type="Pfam" id="PF12706"/>
    </source>
</evidence>
<feature type="domain" description="Metallo-beta-lactamase" evidence="10">
    <location>
        <begin position="201"/>
        <end position="272"/>
    </location>
</feature>
<evidence type="ECO:0000256" key="5">
    <source>
        <dbReference type="ARBA" id="ARBA00022759"/>
    </source>
</evidence>